<dbReference type="PROSITE" id="PS51130">
    <property type="entry name" value="PDXT_SNO_2"/>
    <property type="match status" value="1"/>
</dbReference>
<comment type="subunit">
    <text evidence="9 10">In the presence of PdxS, forms a dodecamer of heterodimers. Only shows activity in the heterodimer.</text>
</comment>
<comment type="function">
    <text evidence="8 10">Catalyzes the hydrolysis of glutamine to glutamate and ammonia as part of the biosynthesis of pyridoxal 5'-phosphate. The resulting ammonia molecule is channeled to the active site of PdxS.</text>
</comment>
<proteinExistence type="inferred from homology"/>
<reference evidence="11 12" key="1">
    <citation type="submission" date="2022-04" db="EMBL/GenBank/DDBJ databases">
        <title>Genome sequence of C. roseum typestrain.</title>
        <authorList>
            <person name="Poehlein A."/>
            <person name="Schoch T."/>
            <person name="Duerre P."/>
            <person name="Daniel R."/>
        </authorList>
    </citation>
    <scope>NUCLEOTIDE SEQUENCE [LARGE SCALE GENOMIC DNA]</scope>
    <source>
        <strain evidence="11 12">DSM 7320</strain>
    </source>
</reference>
<gene>
    <name evidence="10 11" type="primary">pdxT</name>
    <name evidence="11" type="ORF">CROST_010730</name>
</gene>
<evidence type="ECO:0000256" key="10">
    <source>
        <dbReference type="HAMAP-Rule" id="MF_01615"/>
    </source>
</evidence>
<feature type="binding site" evidence="10">
    <location>
        <position position="105"/>
    </location>
    <ligand>
        <name>L-glutamine</name>
        <dbReference type="ChEBI" id="CHEBI:58359"/>
    </ligand>
</feature>
<keyword evidence="4 10" id="KW-0315">Glutamine amidotransferase</keyword>
<sequence>MRVGVLAFQGGVTEHISHIERLGVKAVKVKSVEDLKRIDRLIIPGGESTTIGRFLMLSNMIDYLKEEIYSGMPVWGTCAGMILLAKEIEGSNISYIKAIDITVRRNAYGSQIDSFTTRACIEEVSLNEIPLVFIRAPYITHIGENVKSLCTIKGNIVAAKSRNVIVTAFHPELTDNLEFHEYFIKI</sequence>
<evidence type="ECO:0000256" key="1">
    <source>
        <dbReference type="ARBA" id="ARBA00008345"/>
    </source>
</evidence>
<evidence type="ECO:0000256" key="4">
    <source>
        <dbReference type="ARBA" id="ARBA00022962"/>
    </source>
</evidence>
<dbReference type="GO" id="GO:0005829">
    <property type="term" value="C:cytosol"/>
    <property type="evidence" value="ECO:0007669"/>
    <property type="project" value="TreeGrafter"/>
</dbReference>
<dbReference type="PANTHER" id="PTHR31559">
    <property type="entry name" value="PYRIDOXAL 5'-PHOSPHATE SYNTHASE SUBUNIT SNO"/>
    <property type="match status" value="1"/>
</dbReference>
<feature type="active site" description="Nucleophile" evidence="10">
    <location>
        <position position="78"/>
    </location>
</feature>
<feature type="binding site" evidence="10">
    <location>
        <begin position="134"/>
        <end position="135"/>
    </location>
    <ligand>
        <name>L-glutamine</name>
        <dbReference type="ChEBI" id="CHEBI:58359"/>
    </ligand>
</feature>
<keyword evidence="3 10" id="KW-0663">Pyridoxal phosphate</keyword>
<comment type="pathway">
    <text evidence="10">Cofactor biosynthesis; pyridoxal 5'-phosphate biosynthesis.</text>
</comment>
<dbReference type="InterPro" id="IPR002161">
    <property type="entry name" value="PdxT/SNO"/>
</dbReference>
<dbReference type="GO" id="GO:0042823">
    <property type="term" value="P:pyridoxal phosphate biosynthetic process"/>
    <property type="evidence" value="ECO:0007669"/>
    <property type="project" value="UniProtKB-UniRule"/>
</dbReference>
<dbReference type="NCBIfam" id="TIGR03800">
    <property type="entry name" value="PLP_synth_Pdx2"/>
    <property type="match status" value="1"/>
</dbReference>
<dbReference type="Pfam" id="PF01174">
    <property type="entry name" value="SNO"/>
    <property type="match status" value="1"/>
</dbReference>
<organism evidence="11 12">
    <name type="scientific">Clostridium felsineum</name>
    <dbReference type="NCBI Taxonomy" id="36839"/>
    <lineage>
        <taxon>Bacteria</taxon>
        <taxon>Bacillati</taxon>
        <taxon>Bacillota</taxon>
        <taxon>Clostridia</taxon>
        <taxon>Eubacteriales</taxon>
        <taxon>Clostridiaceae</taxon>
        <taxon>Clostridium</taxon>
    </lineage>
</organism>
<dbReference type="STRING" id="84029.CROST_30890"/>
<dbReference type="PROSITE" id="PS01236">
    <property type="entry name" value="PDXT_SNO_1"/>
    <property type="match status" value="1"/>
</dbReference>
<keyword evidence="5 10" id="KW-0456">Lyase</keyword>
<evidence type="ECO:0000256" key="6">
    <source>
        <dbReference type="ARBA" id="ARBA00047992"/>
    </source>
</evidence>
<comment type="similarity">
    <text evidence="1 10">Belongs to the glutaminase PdxT/SNO family.</text>
</comment>
<evidence type="ECO:0000313" key="12">
    <source>
        <dbReference type="Proteomes" id="UP000190951"/>
    </source>
</evidence>
<comment type="catalytic activity">
    <reaction evidence="7 10">
        <text>L-glutamine + H2O = L-glutamate + NH4(+)</text>
        <dbReference type="Rhea" id="RHEA:15889"/>
        <dbReference type="ChEBI" id="CHEBI:15377"/>
        <dbReference type="ChEBI" id="CHEBI:28938"/>
        <dbReference type="ChEBI" id="CHEBI:29985"/>
        <dbReference type="ChEBI" id="CHEBI:58359"/>
        <dbReference type="EC" id="3.5.1.2"/>
    </reaction>
</comment>
<dbReference type="GO" id="GO:0006543">
    <property type="term" value="P:L-glutamine catabolic process"/>
    <property type="evidence" value="ECO:0007669"/>
    <property type="project" value="UniProtKB-UniRule"/>
</dbReference>
<accession>A0A1S8L200</accession>
<dbReference type="KEGG" id="crw:CROST_010730"/>
<keyword evidence="12" id="KW-1185">Reference proteome</keyword>
<dbReference type="FunFam" id="3.40.50.880:FF:000010">
    <property type="entry name" value="uncharacterized protein LOC100176842 isoform X2"/>
    <property type="match status" value="1"/>
</dbReference>
<dbReference type="Proteomes" id="UP000190951">
    <property type="component" value="Chromosome"/>
</dbReference>
<evidence type="ECO:0000256" key="2">
    <source>
        <dbReference type="ARBA" id="ARBA00022801"/>
    </source>
</evidence>
<dbReference type="EMBL" id="CP096983">
    <property type="protein sequence ID" value="URZ10365.1"/>
    <property type="molecule type" value="Genomic_DNA"/>
</dbReference>
<evidence type="ECO:0000256" key="3">
    <source>
        <dbReference type="ARBA" id="ARBA00022898"/>
    </source>
</evidence>
<keyword evidence="2 10" id="KW-0378">Hydrolase</keyword>
<dbReference type="RefSeq" id="WP_077832373.1">
    <property type="nucleotide sequence ID" value="NZ_CP096983.1"/>
</dbReference>
<dbReference type="InterPro" id="IPR021196">
    <property type="entry name" value="PdxT/SNO_CS"/>
</dbReference>
<evidence type="ECO:0000313" key="11">
    <source>
        <dbReference type="EMBL" id="URZ10365.1"/>
    </source>
</evidence>
<dbReference type="SUPFAM" id="SSF52317">
    <property type="entry name" value="Class I glutamine amidotransferase-like"/>
    <property type="match status" value="1"/>
</dbReference>
<comment type="catalytic activity">
    <reaction evidence="6 10">
        <text>aldehydo-D-ribose 5-phosphate + D-glyceraldehyde 3-phosphate + L-glutamine = pyridoxal 5'-phosphate + L-glutamate + phosphate + 3 H2O + H(+)</text>
        <dbReference type="Rhea" id="RHEA:31507"/>
        <dbReference type="ChEBI" id="CHEBI:15377"/>
        <dbReference type="ChEBI" id="CHEBI:15378"/>
        <dbReference type="ChEBI" id="CHEBI:29985"/>
        <dbReference type="ChEBI" id="CHEBI:43474"/>
        <dbReference type="ChEBI" id="CHEBI:58273"/>
        <dbReference type="ChEBI" id="CHEBI:58359"/>
        <dbReference type="ChEBI" id="CHEBI:59776"/>
        <dbReference type="ChEBI" id="CHEBI:597326"/>
        <dbReference type="EC" id="4.3.3.6"/>
    </reaction>
</comment>
<evidence type="ECO:0000256" key="9">
    <source>
        <dbReference type="ARBA" id="ARBA00064749"/>
    </source>
</evidence>
<dbReference type="CDD" id="cd01749">
    <property type="entry name" value="GATase1_PB"/>
    <property type="match status" value="1"/>
</dbReference>
<dbReference type="PANTHER" id="PTHR31559:SF0">
    <property type="entry name" value="PYRIDOXAL 5'-PHOSPHATE SYNTHASE SUBUNIT SNO1-RELATED"/>
    <property type="match status" value="1"/>
</dbReference>
<protein>
    <recommendedName>
        <fullName evidence="10">Pyridoxal 5'-phosphate synthase subunit PdxT</fullName>
        <ecNumber evidence="10">4.3.3.6</ecNumber>
    </recommendedName>
    <alternativeName>
        <fullName evidence="10">Pdx2</fullName>
    </alternativeName>
    <alternativeName>
        <fullName evidence="10">Pyridoxal 5'-phosphate synthase glutaminase subunit</fullName>
        <ecNumber evidence="10">3.5.1.2</ecNumber>
    </alternativeName>
</protein>
<feature type="binding site" evidence="10">
    <location>
        <begin position="46"/>
        <end position="48"/>
    </location>
    <ligand>
        <name>L-glutamine</name>
        <dbReference type="ChEBI" id="CHEBI:58359"/>
    </ligand>
</feature>
<dbReference type="HAMAP" id="MF_01615">
    <property type="entry name" value="PdxT"/>
    <property type="match status" value="1"/>
</dbReference>
<dbReference type="InterPro" id="IPR029062">
    <property type="entry name" value="Class_I_gatase-like"/>
</dbReference>
<dbReference type="PIRSF" id="PIRSF005639">
    <property type="entry name" value="Glut_amidoT_SNO"/>
    <property type="match status" value="1"/>
</dbReference>
<dbReference type="GO" id="GO:1903600">
    <property type="term" value="C:glutaminase complex"/>
    <property type="evidence" value="ECO:0007669"/>
    <property type="project" value="TreeGrafter"/>
</dbReference>
<dbReference type="Gene3D" id="3.40.50.880">
    <property type="match status" value="1"/>
</dbReference>
<feature type="active site" description="Charge relay system" evidence="10">
    <location>
        <position position="172"/>
    </location>
</feature>
<dbReference type="EC" id="3.5.1.2" evidence="10"/>
<dbReference type="EC" id="4.3.3.6" evidence="10"/>
<dbReference type="GO" id="GO:0008614">
    <property type="term" value="P:pyridoxine metabolic process"/>
    <property type="evidence" value="ECO:0007669"/>
    <property type="project" value="TreeGrafter"/>
</dbReference>
<evidence type="ECO:0000256" key="8">
    <source>
        <dbReference type="ARBA" id="ARBA00054599"/>
    </source>
</evidence>
<feature type="active site" description="Charge relay system" evidence="10">
    <location>
        <position position="170"/>
    </location>
</feature>
<name>A0A1S8L200_9CLOT</name>
<dbReference type="AlphaFoldDB" id="A0A1S8L200"/>
<dbReference type="GO" id="GO:0004359">
    <property type="term" value="F:glutaminase activity"/>
    <property type="evidence" value="ECO:0007669"/>
    <property type="project" value="UniProtKB-UniRule"/>
</dbReference>
<evidence type="ECO:0000256" key="5">
    <source>
        <dbReference type="ARBA" id="ARBA00023239"/>
    </source>
</evidence>
<dbReference type="GO" id="GO:0036381">
    <property type="term" value="F:pyridoxal 5'-phosphate synthase (glutamine hydrolysing) activity"/>
    <property type="evidence" value="ECO:0007669"/>
    <property type="project" value="UniProtKB-UniRule"/>
</dbReference>
<dbReference type="PROSITE" id="PS51273">
    <property type="entry name" value="GATASE_TYPE_1"/>
    <property type="match status" value="1"/>
</dbReference>
<evidence type="ECO:0000256" key="7">
    <source>
        <dbReference type="ARBA" id="ARBA00049534"/>
    </source>
</evidence>